<dbReference type="GO" id="GO:0047121">
    <property type="term" value="F:isoquinoline 1-oxidoreductase activity"/>
    <property type="evidence" value="ECO:0007669"/>
    <property type="project" value="UniProtKB-EC"/>
</dbReference>
<dbReference type="InterPro" id="IPR012368">
    <property type="entry name" value="OxRdtase_Mopterin-bd_su_IorB"/>
</dbReference>
<dbReference type="Pfam" id="PF02738">
    <property type="entry name" value="MoCoBD_1"/>
    <property type="match status" value="1"/>
</dbReference>
<reference evidence="2" key="1">
    <citation type="submission" date="2018-06" db="EMBL/GenBank/DDBJ databases">
        <authorList>
            <person name="Zhirakovskaya E."/>
        </authorList>
    </citation>
    <scope>NUCLEOTIDE SEQUENCE</scope>
</reference>
<evidence type="ECO:0000259" key="1">
    <source>
        <dbReference type="SMART" id="SM01008"/>
    </source>
</evidence>
<dbReference type="PIRSF" id="PIRSF036389">
    <property type="entry name" value="IOR_B"/>
    <property type="match status" value="1"/>
</dbReference>
<dbReference type="Gene3D" id="3.90.1170.50">
    <property type="entry name" value="Aldehyde oxidase/xanthine dehydrogenase, a/b hammerhead"/>
    <property type="match status" value="1"/>
</dbReference>
<proteinExistence type="predicted"/>
<dbReference type="Gene3D" id="3.30.365.10">
    <property type="entry name" value="Aldehyde oxidase/xanthine dehydrogenase, molybdopterin binding domain"/>
    <property type="match status" value="4"/>
</dbReference>
<sequence length="738" mass="80676">MAEMNEKGLARRKFLKRTGWAAVGVTFVGVAFVGASDGPLLPVMPFSDPPAADEGKFWLQLLPSGKVRFFCPRAEMGQGITIGLSQVVGQELNLNPEDIENVYPSTKEIPPVALTVGSESMQNFFKPVAYGAAYLREALRSIAAKQAGVEISKLVDGDAAFILPGGKTISYKELANGKPVLLDEDKAFPDDLKIYNLDPKRAAGRKQQNWGRAAMEDIVTGKMKYSRDVIIEGMLYGRVIKPDAIGGQLADADIARAQKLPGVKKVFVDKDRNCVGIVCDNPFVLDEVTQAVKVNWEVEKPFSQKAMDATLDVKKYLDADDFEHVLVEHGEFGGDSQDGSGALSKRYQTSFVAHAAIEPRGAVAWVKDDSAEIWGASQSVHFVRDRIAQLTGISDDKVVVHAHRLGGGFGGRVLCQAAEEAAFLSQQVNAPVRVQWTREEEFKYNHVQPPFDHMIDATVSENGLITHWRDSFTTAPIIFTSAILPGHIQFLADFTQEDGSPRGAQPTYKIPNLLVRYSDIRIPLVTSAWRGLGAAPNTFAIESMIDELAVLSGLDPFELRLMNLGNNHARLKKVIETVREMSLLKQKLPANHGRGIACAIYKETPVAVVVEVHADPAKKTLKVTQAWIAQDCGRVINADQVRAQAEGNLVWGLSYALKEKGSLENGGIAMQNFHQYPLARMSDIPKTHIELVENFKNPPIGAGESVIAPTPAAIANAIFAATGKRIRRLPILPEDIFS</sequence>
<protein>
    <submittedName>
        <fullName evidence="2">Isoquinoline 1-oxidoreductase beta subunit</fullName>
        <ecNumber evidence="2">1.3.99.16</ecNumber>
    </submittedName>
</protein>
<dbReference type="Pfam" id="PF20256">
    <property type="entry name" value="MoCoBD_2"/>
    <property type="match status" value="2"/>
</dbReference>
<dbReference type="PANTHER" id="PTHR47495:SF1">
    <property type="entry name" value="BLL3820 PROTEIN"/>
    <property type="match status" value="1"/>
</dbReference>
<dbReference type="InterPro" id="IPR046867">
    <property type="entry name" value="AldOxase/xan_DH_MoCoBD2"/>
</dbReference>
<dbReference type="InterPro" id="IPR008274">
    <property type="entry name" value="AldOxase/xan_DH_MoCoBD1"/>
</dbReference>
<dbReference type="SMART" id="SM01008">
    <property type="entry name" value="Ald_Xan_dh_C"/>
    <property type="match status" value="1"/>
</dbReference>
<accession>A0A3B0RRS5</accession>
<dbReference type="InterPro" id="IPR052516">
    <property type="entry name" value="N-heterocyclic_Hydroxylase"/>
</dbReference>
<evidence type="ECO:0000313" key="2">
    <source>
        <dbReference type="EMBL" id="VAV94242.1"/>
    </source>
</evidence>
<dbReference type="EMBL" id="UOEF01000180">
    <property type="protein sequence ID" value="VAV94242.1"/>
    <property type="molecule type" value="Genomic_DNA"/>
</dbReference>
<feature type="domain" description="Aldehyde oxidase/xanthine dehydrogenase a/b hammerhead" evidence="1">
    <location>
        <begin position="220"/>
        <end position="300"/>
    </location>
</feature>
<dbReference type="InterPro" id="IPR037165">
    <property type="entry name" value="AldOxase/xan_DH_Mopterin-bd_sf"/>
</dbReference>
<dbReference type="EC" id="1.3.99.16" evidence="2"/>
<gene>
    <name evidence="2" type="ORF">MNBD_ALPHA04-722</name>
</gene>
<keyword evidence="2" id="KW-0560">Oxidoreductase</keyword>
<dbReference type="AlphaFoldDB" id="A0A3B0RRS5"/>
<dbReference type="PANTHER" id="PTHR47495">
    <property type="entry name" value="ALDEHYDE DEHYDROGENASE"/>
    <property type="match status" value="1"/>
</dbReference>
<dbReference type="InterPro" id="IPR000674">
    <property type="entry name" value="Ald_Oxase/Xan_DH_a/b"/>
</dbReference>
<dbReference type="SUPFAM" id="SSF56003">
    <property type="entry name" value="Molybdenum cofactor-binding domain"/>
    <property type="match status" value="2"/>
</dbReference>
<organism evidence="2">
    <name type="scientific">hydrothermal vent metagenome</name>
    <dbReference type="NCBI Taxonomy" id="652676"/>
    <lineage>
        <taxon>unclassified sequences</taxon>
        <taxon>metagenomes</taxon>
        <taxon>ecological metagenomes</taxon>
    </lineage>
</organism>
<name>A0A3B0RRS5_9ZZZZ</name>